<dbReference type="PANTHER" id="PTHR21310:SF15">
    <property type="entry name" value="AMINOGLYCOSIDE PHOSPHOTRANSFERASE DOMAIN-CONTAINING PROTEIN"/>
    <property type="match status" value="1"/>
</dbReference>
<dbReference type="InterPro" id="IPR002575">
    <property type="entry name" value="Aminoglycoside_PTrfase"/>
</dbReference>
<accession>A0A199NS47</accession>
<reference evidence="2" key="1">
    <citation type="submission" date="2016-06" db="EMBL/GenBank/DDBJ databases">
        <title>Identification of putative biosynthetic pathways for the production of bioactive secondary metabolites by the marine actinomycete Kocuria kristinae RUTW2-3.</title>
        <authorList>
            <person name="Waterworth S.C."/>
            <person name="Walmsley T.A."/>
            <person name="Matongo T."/>
            <person name="Davies-Coleman M.T."/>
            <person name="Dorrington R.A."/>
        </authorList>
    </citation>
    <scope>NUCLEOTIDE SEQUENCE [LARGE SCALE GENOMIC DNA]</scope>
    <source>
        <strain evidence="2">RUTW2-3</strain>
    </source>
</reference>
<dbReference type="Proteomes" id="UP000053171">
    <property type="component" value="Unassembled WGS sequence"/>
</dbReference>
<evidence type="ECO:0000313" key="3">
    <source>
        <dbReference type="Proteomes" id="UP000053171"/>
    </source>
</evidence>
<keyword evidence="3" id="KW-1185">Reference proteome</keyword>
<evidence type="ECO:0000313" key="2">
    <source>
        <dbReference type="EMBL" id="OAX51521.1"/>
    </source>
</evidence>
<dbReference type="Gene3D" id="3.30.200.20">
    <property type="entry name" value="Phosphorylase Kinase, domain 1"/>
    <property type="match status" value="1"/>
</dbReference>
<dbReference type="Gene3D" id="3.90.1200.10">
    <property type="match status" value="1"/>
</dbReference>
<dbReference type="Pfam" id="PF01636">
    <property type="entry name" value="APH"/>
    <property type="match status" value="1"/>
</dbReference>
<name>A0A199NS47_9MICC</name>
<feature type="domain" description="Aminoglycoside phosphotransferase" evidence="1">
    <location>
        <begin position="48"/>
        <end position="251"/>
    </location>
</feature>
<sequence length="285" mass="31683">MARMSPFALMRFRPLIQAVLDQAGVRCAPTEWDVHSNGSAHLVVNAGQRVSVRVAKNHLVGRQVQRRTDLLRALPADLPFEVPRPLTRVLERGGHVAVGLTWVPGRPREVGPAPARALGRALRAIDAIDPAPLSAMLEPSQSHWGGSHWPRTVRERIIPQLLHGNRERAERLLDDALALDPVTPRFIHSDFAGHNILWNRERISGVIDWDHASVGDPGWDIAAAGNWFGWEAVTRVVGRDWAERGRVLQRLMPLQAVGYAMIHGYGGATLRQAVERADRWIEAEA</sequence>
<comment type="caution">
    <text evidence="2">The sequence shown here is derived from an EMBL/GenBank/DDBJ whole genome shotgun (WGS) entry which is preliminary data.</text>
</comment>
<proteinExistence type="predicted"/>
<gene>
    <name evidence="2" type="ORF">AN277_0208495</name>
</gene>
<protein>
    <recommendedName>
        <fullName evidence="1">Aminoglycoside phosphotransferase domain-containing protein</fullName>
    </recommendedName>
</protein>
<dbReference type="PANTHER" id="PTHR21310">
    <property type="entry name" value="AMINOGLYCOSIDE PHOSPHOTRANSFERASE-RELATED-RELATED"/>
    <property type="match status" value="1"/>
</dbReference>
<dbReference type="SUPFAM" id="SSF56112">
    <property type="entry name" value="Protein kinase-like (PK-like)"/>
    <property type="match status" value="1"/>
</dbReference>
<evidence type="ECO:0000259" key="1">
    <source>
        <dbReference type="Pfam" id="PF01636"/>
    </source>
</evidence>
<dbReference type="AlphaFoldDB" id="A0A199NS47"/>
<dbReference type="InterPro" id="IPR051678">
    <property type="entry name" value="AGP_Transferase"/>
</dbReference>
<organism evidence="2 3">
    <name type="scientific">Rothia kristinae</name>
    <dbReference type="NCBI Taxonomy" id="37923"/>
    <lineage>
        <taxon>Bacteria</taxon>
        <taxon>Bacillati</taxon>
        <taxon>Actinomycetota</taxon>
        <taxon>Actinomycetes</taxon>
        <taxon>Micrococcales</taxon>
        <taxon>Micrococcaceae</taxon>
        <taxon>Rothia</taxon>
    </lineage>
</organism>
<dbReference type="EMBL" id="LJBJ02000017">
    <property type="protein sequence ID" value="OAX51521.1"/>
    <property type="molecule type" value="Genomic_DNA"/>
</dbReference>
<dbReference type="InterPro" id="IPR011009">
    <property type="entry name" value="Kinase-like_dom_sf"/>
</dbReference>